<dbReference type="Proteomes" id="UP000281553">
    <property type="component" value="Unassembled WGS sequence"/>
</dbReference>
<dbReference type="InterPro" id="IPR039741">
    <property type="entry name" value="UDP-sugar_pyrophosphorylase"/>
</dbReference>
<keyword evidence="5" id="KW-0548">Nucleotidyltransferase</keyword>
<organism evidence="7 8">
    <name type="scientific">Dibothriocephalus latus</name>
    <name type="common">Fish tapeworm</name>
    <name type="synonym">Diphyllobothrium latum</name>
    <dbReference type="NCBI Taxonomy" id="60516"/>
    <lineage>
        <taxon>Eukaryota</taxon>
        <taxon>Metazoa</taxon>
        <taxon>Spiralia</taxon>
        <taxon>Lophotrochozoa</taxon>
        <taxon>Platyhelminthes</taxon>
        <taxon>Cestoda</taxon>
        <taxon>Eucestoda</taxon>
        <taxon>Diphyllobothriidea</taxon>
        <taxon>Diphyllobothriidae</taxon>
        <taxon>Dibothriocephalus</taxon>
    </lineage>
</organism>
<evidence type="ECO:0000256" key="1">
    <source>
        <dbReference type="ARBA" id="ARBA00005208"/>
    </source>
</evidence>
<dbReference type="InterPro" id="IPR002618">
    <property type="entry name" value="UDPGP_fam"/>
</dbReference>
<comment type="catalytic activity">
    <reaction evidence="6">
        <text>N-acetyl-alpha-D-glucosamine 1-phosphate + UTP + H(+) = UDP-N-acetyl-alpha-D-glucosamine + diphosphate</text>
        <dbReference type="Rhea" id="RHEA:13509"/>
        <dbReference type="ChEBI" id="CHEBI:15378"/>
        <dbReference type="ChEBI" id="CHEBI:33019"/>
        <dbReference type="ChEBI" id="CHEBI:46398"/>
        <dbReference type="ChEBI" id="CHEBI:57705"/>
        <dbReference type="ChEBI" id="CHEBI:57776"/>
        <dbReference type="EC" id="2.7.7.23"/>
    </reaction>
</comment>
<keyword evidence="8" id="KW-1185">Reference proteome</keyword>
<accession>A0A3P7LRH1</accession>
<protein>
    <recommendedName>
        <fullName evidence="3">UDP-N-acetylglucosamine diphosphorylase</fullName>
        <ecNumber evidence="3">2.7.7.23</ecNumber>
    </recommendedName>
</protein>
<dbReference type="EMBL" id="UYRU01058782">
    <property type="protein sequence ID" value="VDN14277.1"/>
    <property type="molecule type" value="Genomic_DNA"/>
</dbReference>
<comment type="similarity">
    <text evidence="2">Belongs to the UDPGP type 1 family.</text>
</comment>
<dbReference type="Pfam" id="PF01704">
    <property type="entry name" value="UDPGP"/>
    <property type="match status" value="1"/>
</dbReference>
<dbReference type="Gene3D" id="3.90.550.10">
    <property type="entry name" value="Spore Coat Polysaccharide Biosynthesis Protein SpsA, Chain A"/>
    <property type="match status" value="1"/>
</dbReference>
<sequence length="158" mass="17694">MCPSPSVIGHALPLREARSPLYSQYLETGLSAIKSGKTAVLLLAGGQGTRLGCSHPKGMYDIGLPSKRSLFQLHTERLLAVCRRASGQSDKPAYIPWYIMTSDQTKQMTQAYFEEHNFFGYSREHIMFFEQFSIPALDFNGKVLMQSRGSLCWSPGRL</sequence>
<dbReference type="SUPFAM" id="SSF53448">
    <property type="entry name" value="Nucleotide-diphospho-sugar transferases"/>
    <property type="match status" value="1"/>
</dbReference>
<dbReference type="PANTHER" id="PTHR11952">
    <property type="entry name" value="UDP- GLUCOSE PYROPHOSPHORYLASE"/>
    <property type="match status" value="1"/>
</dbReference>
<evidence type="ECO:0000256" key="5">
    <source>
        <dbReference type="ARBA" id="ARBA00022695"/>
    </source>
</evidence>
<name>A0A3P7LRH1_DIBLA</name>
<evidence type="ECO:0000256" key="3">
    <source>
        <dbReference type="ARBA" id="ARBA00012457"/>
    </source>
</evidence>
<keyword evidence="4" id="KW-0808">Transferase</keyword>
<dbReference type="GO" id="GO:0003977">
    <property type="term" value="F:UDP-N-acetylglucosamine diphosphorylase activity"/>
    <property type="evidence" value="ECO:0007669"/>
    <property type="project" value="UniProtKB-EC"/>
</dbReference>
<dbReference type="OrthoDB" id="532420at2759"/>
<evidence type="ECO:0000256" key="6">
    <source>
        <dbReference type="ARBA" id="ARBA00048493"/>
    </source>
</evidence>
<comment type="pathway">
    <text evidence="1">Nucleotide-sugar biosynthesis; UDP-N-acetyl-alpha-D-glucosamine biosynthesis; UDP-N-acetyl-alpha-D-glucosamine from N-acetyl-alpha-D-glucosamine 1-phosphate: step 1/1.</text>
</comment>
<dbReference type="InterPro" id="IPR029044">
    <property type="entry name" value="Nucleotide-diphossugar_trans"/>
</dbReference>
<reference evidence="7 8" key="1">
    <citation type="submission" date="2018-11" db="EMBL/GenBank/DDBJ databases">
        <authorList>
            <consortium name="Pathogen Informatics"/>
        </authorList>
    </citation>
    <scope>NUCLEOTIDE SEQUENCE [LARGE SCALE GENOMIC DNA]</scope>
</reference>
<dbReference type="AlphaFoldDB" id="A0A3P7LRH1"/>
<dbReference type="PANTHER" id="PTHR11952:SF2">
    <property type="entry name" value="LD24639P"/>
    <property type="match status" value="1"/>
</dbReference>
<evidence type="ECO:0000256" key="2">
    <source>
        <dbReference type="ARBA" id="ARBA00010401"/>
    </source>
</evidence>
<evidence type="ECO:0000313" key="7">
    <source>
        <dbReference type="EMBL" id="VDN14277.1"/>
    </source>
</evidence>
<dbReference type="EC" id="2.7.7.23" evidence="3"/>
<evidence type="ECO:0000256" key="4">
    <source>
        <dbReference type="ARBA" id="ARBA00022679"/>
    </source>
</evidence>
<proteinExistence type="inferred from homology"/>
<evidence type="ECO:0000313" key="8">
    <source>
        <dbReference type="Proteomes" id="UP000281553"/>
    </source>
</evidence>
<gene>
    <name evidence="7" type="ORF">DILT_LOCUS10108</name>
</gene>